<keyword evidence="7" id="KW-0833">Ubl conjugation pathway</keyword>
<feature type="domain" description="RING-type" evidence="10">
    <location>
        <begin position="18"/>
        <end position="225"/>
    </location>
</feature>
<dbReference type="PROSITE" id="PS51873">
    <property type="entry name" value="TRIAD"/>
    <property type="match status" value="1"/>
</dbReference>
<dbReference type="SUPFAM" id="SSF57850">
    <property type="entry name" value="RING/U-box"/>
    <property type="match status" value="1"/>
</dbReference>
<keyword evidence="5" id="KW-0677">Repeat</keyword>
<feature type="compositionally biased region" description="Acidic residues" evidence="9">
    <location>
        <begin position="220"/>
        <end position="231"/>
    </location>
</feature>
<dbReference type="EMBL" id="JAAQHG020000004">
    <property type="protein sequence ID" value="KAL1589502.1"/>
    <property type="molecule type" value="Genomic_DNA"/>
</dbReference>
<proteinExistence type="predicted"/>
<reference evidence="11 12" key="1">
    <citation type="journal article" date="2020" name="Microbiol. Resour. Announc.">
        <title>Draft Genome Sequence of a Cladosporium Species Isolated from the Mesophotic Ascidian Didemnum maculosum.</title>
        <authorList>
            <person name="Gioti A."/>
            <person name="Siaperas R."/>
            <person name="Nikolaivits E."/>
            <person name="Le Goff G."/>
            <person name="Ouazzani J."/>
            <person name="Kotoulas G."/>
            <person name="Topakas E."/>
        </authorList>
    </citation>
    <scope>NUCLEOTIDE SEQUENCE [LARGE SCALE GENOMIC DNA]</scope>
    <source>
        <strain evidence="11 12">TM138-S3</strain>
    </source>
</reference>
<dbReference type="InterPro" id="IPR002867">
    <property type="entry name" value="IBR_dom"/>
</dbReference>
<evidence type="ECO:0000259" key="10">
    <source>
        <dbReference type="PROSITE" id="PS51873"/>
    </source>
</evidence>
<keyword evidence="12" id="KW-1185">Reference proteome</keyword>
<comment type="caution">
    <text evidence="11">The sequence shown here is derived from an EMBL/GenBank/DDBJ whole genome shotgun (WGS) entry which is preliminary data.</text>
</comment>
<evidence type="ECO:0000256" key="7">
    <source>
        <dbReference type="ARBA" id="ARBA00022786"/>
    </source>
</evidence>
<evidence type="ECO:0000256" key="9">
    <source>
        <dbReference type="SAM" id="MobiDB-lite"/>
    </source>
</evidence>
<feature type="region of interest" description="Disordered" evidence="9">
    <location>
        <begin position="220"/>
        <end position="288"/>
    </location>
</feature>
<keyword evidence="8" id="KW-0862">Zinc</keyword>
<accession>A0AB34KZL2</accession>
<sequence>MATSIPATAPPQSTSTTEQRECDICCDLVDTDFLILPCRRCVVRYCIVCLEEVFVNALDREDNFTPPRCCGLIQLHTIISALDDVDSNAYRARMNEWLVKDKVYCPAPRCSAFIPEEIVKARDQNGAEKTKFECLECQIGICAKCRQIEHEGLCDTSAKDEEQAMLARFRIKQCPNCKQAVKKMYGCSHMECRCGAHFCWSCNMSIDVCNGACRTESEDEDDFEDYDDDGGDFVVQRGGIAPQGGNTGQENGANRDGQERGATIRRDEESEPESDVSGPHAVPRPTTTFQILPRTQLVDNPRPLPLPTASELAARSAVTHRPFRMEEVSEGTITNEFDRMLQAERLRWGDLFNRPAANIRPRDRPANRRPRTDLDSQDLDAGGEVRWADAEEDFGEEPRDEPRYQLWSCPHMFGDYRVDKSNENRGNLDLMECNRCWSKVVPGKSEEERGAPHPKRRRLGGKNQPESSIGVQGPAKAIECTWCNLVVCPACKLQYYGGENSAHGMK</sequence>
<keyword evidence="4" id="KW-0479">Metal-binding</keyword>
<feature type="region of interest" description="Disordered" evidence="9">
    <location>
        <begin position="444"/>
        <end position="471"/>
    </location>
</feature>
<name>A0AB34KZL2_9PEZI</name>
<dbReference type="InterPro" id="IPR044066">
    <property type="entry name" value="TRIAD_supradom"/>
</dbReference>
<feature type="compositionally biased region" description="Basic and acidic residues" evidence="9">
    <location>
        <begin position="360"/>
        <end position="374"/>
    </location>
</feature>
<dbReference type="Gene3D" id="1.20.120.1750">
    <property type="match status" value="1"/>
</dbReference>
<keyword evidence="3" id="KW-0808">Transferase</keyword>
<dbReference type="GO" id="GO:0061630">
    <property type="term" value="F:ubiquitin protein ligase activity"/>
    <property type="evidence" value="ECO:0007669"/>
    <property type="project" value="UniProtKB-EC"/>
</dbReference>
<dbReference type="GO" id="GO:0008270">
    <property type="term" value="F:zinc ion binding"/>
    <property type="evidence" value="ECO:0007669"/>
    <property type="project" value="UniProtKB-KW"/>
</dbReference>
<evidence type="ECO:0000256" key="1">
    <source>
        <dbReference type="ARBA" id="ARBA00001798"/>
    </source>
</evidence>
<feature type="compositionally biased region" description="Basic and acidic residues" evidence="9">
    <location>
        <begin position="256"/>
        <end position="268"/>
    </location>
</feature>
<protein>
    <recommendedName>
        <fullName evidence="2">RBR-type E3 ubiquitin transferase</fullName>
        <ecNumber evidence="2">2.3.2.31</ecNumber>
    </recommendedName>
</protein>
<dbReference type="Pfam" id="PF01485">
    <property type="entry name" value="IBR"/>
    <property type="match status" value="2"/>
</dbReference>
<evidence type="ECO:0000256" key="6">
    <source>
        <dbReference type="ARBA" id="ARBA00022771"/>
    </source>
</evidence>
<evidence type="ECO:0000256" key="2">
    <source>
        <dbReference type="ARBA" id="ARBA00012251"/>
    </source>
</evidence>
<dbReference type="Proteomes" id="UP000803884">
    <property type="component" value="Unassembled WGS sequence"/>
</dbReference>
<evidence type="ECO:0000313" key="11">
    <source>
        <dbReference type="EMBL" id="KAL1589502.1"/>
    </source>
</evidence>
<organism evidence="11 12">
    <name type="scientific">Cladosporium halotolerans</name>
    <dbReference type="NCBI Taxonomy" id="1052096"/>
    <lineage>
        <taxon>Eukaryota</taxon>
        <taxon>Fungi</taxon>
        <taxon>Dikarya</taxon>
        <taxon>Ascomycota</taxon>
        <taxon>Pezizomycotina</taxon>
        <taxon>Dothideomycetes</taxon>
        <taxon>Dothideomycetidae</taxon>
        <taxon>Cladosporiales</taxon>
        <taxon>Cladosporiaceae</taxon>
        <taxon>Cladosporium</taxon>
    </lineage>
</organism>
<gene>
    <name evidence="11" type="ORF">WHR41_01642</name>
</gene>
<evidence type="ECO:0000256" key="5">
    <source>
        <dbReference type="ARBA" id="ARBA00022737"/>
    </source>
</evidence>
<dbReference type="GO" id="GO:0016567">
    <property type="term" value="P:protein ubiquitination"/>
    <property type="evidence" value="ECO:0007669"/>
    <property type="project" value="InterPro"/>
</dbReference>
<dbReference type="EC" id="2.3.2.31" evidence="2"/>
<dbReference type="PANTHER" id="PTHR11685">
    <property type="entry name" value="RBR FAMILY RING FINGER AND IBR DOMAIN-CONTAINING"/>
    <property type="match status" value="1"/>
</dbReference>
<evidence type="ECO:0000313" key="12">
    <source>
        <dbReference type="Proteomes" id="UP000803884"/>
    </source>
</evidence>
<dbReference type="InterPro" id="IPR031127">
    <property type="entry name" value="E3_UB_ligase_RBR"/>
</dbReference>
<dbReference type="RefSeq" id="XP_069232607.1">
    <property type="nucleotide sequence ID" value="XM_069370248.1"/>
</dbReference>
<comment type="catalytic activity">
    <reaction evidence="1">
        <text>[E2 ubiquitin-conjugating enzyme]-S-ubiquitinyl-L-cysteine + [acceptor protein]-L-lysine = [E2 ubiquitin-conjugating enzyme]-L-cysteine + [acceptor protein]-N(6)-ubiquitinyl-L-lysine.</text>
        <dbReference type="EC" id="2.3.2.31"/>
    </reaction>
</comment>
<dbReference type="GeneID" id="96003086"/>
<keyword evidence="6" id="KW-0863">Zinc-finger</keyword>
<dbReference type="AlphaFoldDB" id="A0AB34KZL2"/>
<evidence type="ECO:0000256" key="3">
    <source>
        <dbReference type="ARBA" id="ARBA00022679"/>
    </source>
</evidence>
<evidence type="ECO:0000256" key="4">
    <source>
        <dbReference type="ARBA" id="ARBA00022723"/>
    </source>
</evidence>
<evidence type="ECO:0000256" key="8">
    <source>
        <dbReference type="ARBA" id="ARBA00022833"/>
    </source>
</evidence>
<dbReference type="CDD" id="cd22584">
    <property type="entry name" value="Rcat_RBR_unk"/>
    <property type="match status" value="1"/>
</dbReference>
<feature type="region of interest" description="Disordered" evidence="9">
    <location>
        <begin position="356"/>
        <end position="385"/>
    </location>
</feature>